<gene>
    <name evidence="4" type="primary">Hypp7916</name>
    <name evidence="4" type="ORF">BLAG_LOCUS9086</name>
</gene>
<dbReference type="EMBL" id="OV696701">
    <property type="protein sequence ID" value="CAH1247412.1"/>
    <property type="molecule type" value="Genomic_DNA"/>
</dbReference>
<dbReference type="Gene3D" id="1.20.120.20">
    <property type="entry name" value="Apolipoprotein"/>
    <property type="match status" value="1"/>
</dbReference>
<evidence type="ECO:0000256" key="3">
    <source>
        <dbReference type="SAM" id="SignalP"/>
    </source>
</evidence>
<dbReference type="Proteomes" id="UP000838412">
    <property type="component" value="Chromosome 16"/>
</dbReference>
<keyword evidence="3" id="KW-0732">Signal</keyword>
<feature type="signal peptide" evidence="3">
    <location>
        <begin position="1"/>
        <end position="22"/>
    </location>
</feature>
<keyword evidence="5" id="KW-1185">Reference proteome</keyword>
<proteinExistence type="predicted"/>
<evidence type="ECO:0000256" key="1">
    <source>
        <dbReference type="SAM" id="Coils"/>
    </source>
</evidence>
<keyword evidence="1" id="KW-0175">Coiled coil</keyword>
<evidence type="ECO:0000256" key="2">
    <source>
        <dbReference type="SAM" id="MobiDB-lite"/>
    </source>
</evidence>
<reference evidence="4" key="1">
    <citation type="submission" date="2022-01" db="EMBL/GenBank/DDBJ databases">
        <authorList>
            <person name="Braso-Vives M."/>
        </authorList>
    </citation>
    <scope>NUCLEOTIDE SEQUENCE</scope>
</reference>
<organism evidence="4 5">
    <name type="scientific">Branchiostoma lanceolatum</name>
    <name type="common">Common lancelet</name>
    <name type="synonym">Amphioxus lanceolatum</name>
    <dbReference type="NCBI Taxonomy" id="7740"/>
    <lineage>
        <taxon>Eukaryota</taxon>
        <taxon>Metazoa</taxon>
        <taxon>Chordata</taxon>
        <taxon>Cephalochordata</taxon>
        <taxon>Leptocardii</taxon>
        <taxon>Amphioxiformes</taxon>
        <taxon>Branchiostomatidae</taxon>
        <taxon>Branchiostoma</taxon>
    </lineage>
</organism>
<feature type="region of interest" description="Disordered" evidence="2">
    <location>
        <begin position="210"/>
        <end position="235"/>
    </location>
</feature>
<protein>
    <submittedName>
        <fullName evidence="4">Hypp7916 protein</fullName>
    </submittedName>
</protein>
<name>A0A8J9Z4B0_BRALA</name>
<evidence type="ECO:0000313" key="5">
    <source>
        <dbReference type="Proteomes" id="UP000838412"/>
    </source>
</evidence>
<accession>A0A8J9Z4B0</accession>
<feature type="region of interest" description="Disordered" evidence="2">
    <location>
        <begin position="24"/>
        <end position="69"/>
    </location>
</feature>
<feature type="coiled-coil region" evidence="1">
    <location>
        <begin position="91"/>
        <end position="122"/>
    </location>
</feature>
<evidence type="ECO:0000313" key="4">
    <source>
        <dbReference type="EMBL" id="CAH1247412.1"/>
    </source>
</evidence>
<sequence>MSVSRALLLIALVVCAVDFGQAFHLSTPPPNRTGTPRDEDPTPVSGPENVTAAIPGREDPTPVSGPENVTAAIPEKENITADHGERAEEIMGKLEEKAEKIMGELEEKAAEKMDELGNMADKIVGKLEEMADKIVGKLGNMAAEKMDELEEKAEEIVGELGNMAEDIFDEGKVFAHFGSLEDENIVDEGLPAMRRKTVVRDDVRRKIGQTGVSKAVSGEADKRVSGLIQPAPWSR</sequence>
<feature type="chain" id="PRO_5035443793" evidence="3">
    <location>
        <begin position="23"/>
        <end position="235"/>
    </location>
</feature>
<dbReference type="AlphaFoldDB" id="A0A8J9Z4B0"/>